<evidence type="ECO:0000313" key="2">
    <source>
        <dbReference type="Proteomes" id="UP000053237"/>
    </source>
</evidence>
<dbReference type="AlphaFoldDB" id="A0A024FXG9"/>
<accession>A0A024FXG9</accession>
<comment type="caution">
    <text evidence="1">The sequence shown here is derived from an EMBL/GenBank/DDBJ whole genome shotgun (WGS) entry which is preliminary data.</text>
</comment>
<proteinExistence type="predicted"/>
<organism evidence="1 2">
    <name type="scientific">Albugo candida</name>
    <dbReference type="NCBI Taxonomy" id="65357"/>
    <lineage>
        <taxon>Eukaryota</taxon>
        <taxon>Sar</taxon>
        <taxon>Stramenopiles</taxon>
        <taxon>Oomycota</taxon>
        <taxon>Peronosporomycetes</taxon>
        <taxon>Albuginales</taxon>
        <taxon>Albuginaceae</taxon>
        <taxon>Albugo</taxon>
    </lineage>
</organism>
<protein>
    <submittedName>
        <fullName evidence="1">Uncharacterized protein</fullName>
    </submittedName>
</protein>
<keyword evidence="2" id="KW-1185">Reference proteome</keyword>
<sequence>MSTLPTLGKCDNRFMSLATYNNESTNDQEGSLLTRGSLFSLLVYDGNKNDPYRLVRVKLILLVDIFRIHADSKFSTPLLIELNETTMPIVLHVPASFSF</sequence>
<dbReference type="InParanoid" id="A0A024FXG9"/>
<dbReference type="EMBL" id="CAIX01001291">
    <property type="protein sequence ID" value="CCI11592.1"/>
    <property type="molecule type" value="Genomic_DNA"/>
</dbReference>
<name>A0A024FXG9_9STRA</name>
<evidence type="ECO:0000313" key="1">
    <source>
        <dbReference type="EMBL" id="CCI11592.1"/>
    </source>
</evidence>
<dbReference type="Proteomes" id="UP000053237">
    <property type="component" value="Unassembled WGS sequence"/>
</dbReference>
<gene>
    <name evidence="1" type="ORF">BN9_131630</name>
</gene>
<reference evidence="1 2" key="1">
    <citation type="submission" date="2012-05" db="EMBL/GenBank/DDBJ databases">
        <title>Recombination and specialization in a pathogen metapopulation.</title>
        <authorList>
            <person name="Gardiner A."/>
            <person name="Kemen E."/>
            <person name="Schultz-Larsen T."/>
            <person name="MacLean D."/>
            <person name="Van Oosterhout C."/>
            <person name="Jones J.D.G."/>
        </authorList>
    </citation>
    <scope>NUCLEOTIDE SEQUENCE [LARGE SCALE GENOMIC DNA]</scope>
    <source>
        <strain evidence="1 2">Ac Nc2</strain>
    </source>
</reference>